<dbReference type="EMBL" id="JADNYJ010000102">
    <property type="protein sequence ID" value="KAF8885380.1"/>
    <property type="molecule type" value="Genomic_DNA"/>
</dbReference>
<feature type="region of interest" description="Disordered" evidence="1">
    <location>
        <begin position="224"/>
        <end position="244"/>
    </location>
</feature>
<gene>
    <name evidence="2" type="ORF">CPB84DRAFT_1964758</name>
</gene>
<evidence type="ECO:0000313" key="3">
    <source>
        <dbReference type="Proteomes" id="UP000724874"/>
    </source>
</evidence>
<dbReference type="AlphaFoldDB" id="A0A9P5NIH1"/>
<evidence type="ECO:0000313" key="2">
    <source>
        <dbReference type="EMBL" id="KAF8885380.1"/>
    </source>
</evidence>
<name>A0A9P5NIH1_GYMJU</name>
<accession>A0A9P5NIH1</accession>
<keyword evidence="3" id="KW-1185">Reference proteome</keyword>
<sequence length="244" mass="26887">MQSNTVLKQNAKPNVKKLREIPGKFFENGFTSRVVQSTGPELHCAPSTEMIISNTQDLNTSTPSQSIFLEDQHGSTDAFNSFKEPHPPFASAPVLSPVPYAEHPTPSLDHMPQLCINQSAVMTVCTPIPNNYIDSTSNLEGQDMVYDPCVFGCSNPLYSCDPWALHRPSIYPAFDKMLHPGVSPCGSRRAIDQFQVPDQLPMEGADNSPPEFMTMQGYSASSSMDNAMNYNNQSSFFEDDKAVP</sequence>
<proteinExistence type="predicted"/>
<organism evidence="2 3">
    <name type="scientific">Gymnopilus junonius</name>
    <name type="common">Spectacular rustgill mushroom</name>
    <name type="synonym">Gymnopilus spectabilis subsp. junonius</name>
    <dbReference type="NCBI Taxonomy" id="109634"/>
    <lineage>
        <taxon>Eukaryota</taxon>
        <taxon>Fungi</taxon>
        <taxon>Dikarya</taxon>
        <taxon>Basidiomycota</taxon>
        <taxon>Agaricomycotina</taxon>
        <taxon>Agaricomycetes</taxon>
        <taxon>Agaricomycetidae</taxon>
        <taxon>Agaricales</taxon>
        <taxon>Agaricineae</taxon>
        <taxon>Hymenogastraceae</taxon>
        <taxon>Gymnopilus</taxon>
    </lineage>
</organism>
<protein>
    <submittedName>
        <fullName evidence="2">Uncharacterized protein</fullName>
    </submittedName>
</protein>
<reference evidence="2" key="1">
    <citation type="submission" date="2020-11" db="EMBL/GenBank/DDBJ databases">
        <authorList>
            <consortium name="DOE Joint Genome Institute"/>
            <person name="Ahrendt S."/>
            <person name="Riley R."/>
            <person name="Andreopoulos W."/>
            <person name="LaButti K."/>
            <person name="Pangilinan J."/>
            <person name="Ruiz-duenas F.J."/>
            <person name="Barrasa J.M."/>
            <person name="Sanchez-Garcia M."/>
            <person name="Camarero S."/>
            <person name="Miyauchi S."/>
            <person name="Serrano A."/>
            <person name="Linde D."/>
            <person name="Babiker R."/>
            <person name="Drula E."/>
            <person name="Ayuso-Fernandez I."/>
            <person name="Pacheco R."/>
            <person name="Padilla G."/>
            <person name="Ferreira P."/>
            <person name="Barriuso J."/>
            <person name="Kellner H."/>
            <person name="Castanera R."/>
            <person name="Alfaro M."/>
            <person name="Ramirez L."/>
            <person name="Pisabarro A.G."/>
            <person name="Kuo A."/>
            <person name="Tritt A."/>
            <person name="Lipzen A."/>
            <person name="He G."/>
            <person name="Yan M."/>
            <person name="Ng V."/>
            <person name="Cullen D."/>
            <person name="Martin F."/>
            <person name="Rosso M.-N."/>
            <person name="Henrissat B."/>
            <person name="Hibbett D."/>
            <person name="Martinez A.T."/>
            <person name="Grigoriev I.V."/>
        </authorList>
    </citation>
    <scope>NUCLEOTIDE SEQUENCE</scope>
    <source>
        <strain evidence="2">AH 44721</strain>
    </source>
</reference>
<comment type="caution">
    <text evidence="2">The sequence shown here is derived from an EMBL/GenBank/DDBJ whole genome shotgun (WGS) entry which is preliminary data.</text>
</comment>
<feature type="compositionally biased region" description="Polar residues" evidence="1">
    <location>
        <begin position="224"/>
        <end position="236"/>
    </location>
</feature>
<dbReference type="Proteomes" id="UP000724874">
    <property type="component" value="Unassembled WGS sequence"/>
</dbReference>
<evidence type="ECO:0000256" key="1">
    <source>
        <dbReference type="SAM" id="MobiDB-lite"/>
    </source>
</evidence>